<dbReference type="Proteomes" id="UP001244242">
    <property type="component" value="Unassembled WGS sequence"/>
</dbReference>
<accession>A0ABT6VGS7</accession>
<name>A0ABT6VGS7_9GAMM</name>
<gene>
    <name evidence="1" type="ORF">QLQ84_05155</name>
</gene>
<sequence>MIKELVGLVIRTAAVSRANTGYIYAGDLVKEGENIPYTRTLAWVNGRIEEGECNYDAHSVCIVDEPERALVDVSEDGFFGVVTKGGNVTGDIFETSAPRPSERRVHGIESVCEVAGKAYAVGLGGVVYRMDKVGAWTRIDEGLPGYVNLAAISGFGDKELYVVGENGEVWSFDGVVWRKIDVPTNRNLLCVKCGADGVVYIGGKGGVTIRGSGHQWGGFCDGDIEDDIWDLEWFGGELFASTMKNVYRYGGSGFQIEDFGEEGVSCYQLSASGDVMWSNGERDVMQYDGSHWTRIV</sequence>
<evidence type="ECO:0000313" key="1">
    <source>
        <dbReference type="EMBL" id="MDI5933172.1"/>
    </source>
</evidence>
<proteinExistence type="predicted"/>
<dbReference type="RefSeq" id="WP_282720696.1">
    <property type="nucleotide sequence ID" value="NZ_JASCQO010000023.1"/>
</dbReference>
<keyword evidence="2" id="KW-1185">Reference proteome</keyword>
<reference evidence="1 2" key="1">
    <citation type="submission" date="2023-04" db="EMBL/GenBank/DDBJ databases">
        <title>Halomonas strains isolated from rhizosphere soil.</title>
        <authorList>
            <person name="Xu L."/>
            <person name="Sun J.-Q."/>
        </authorList>
    </citation>
    <scope>NUCLEOTIDE SEQUENCE [LARGE SCALE GENOMIC DNA]</scope>
    <source>
        <strain evidence="1 2">LN1S58</strain>
    </source>
</reference>
<dbReference type="EMBL" id="JASCQO010000023">
    <property type="protein sequence ID" value="MDI5933172.1"/>
    <property type="molecule type" value="Genomic_DNA"/>
</dbReference>
<evidence type="ECO:0000313" key="2">
    <source>
        <dbReference type="Proteomes" id="UP001244242"/>
    </source>
</evidence>
<organism evidence="1 2">
    <name type="scientific">Halomonas kalidii</name>
    <dbReference type="NCBI Taxonomy" id="3043293"/>
    <lineage>
        <taxon>Bacteria</taxon>
        <taxon>Pseudomonadati</taxon>
        <taxon>Pseudomonadota</taxon>
        <taxon>Gammaproteobacteria</taxon>
        <taxon>Oceanospirillales</taxon>
        <taxon>Halomonadaceae</taxon>
        <taxon>Halomonas</taxon>
    </lineage>
</organism>
<dbReference type="SUPFAM" id="SSF50952">
    <property type="entry name" value="Soluble quinoprotein glucose dehydrogenase"/>
    <property type="match status" value="1"/>
</dbReference>
<protein>
    <submittedName>
        <fullName evidence="1">Uncharacterized protein</fullName>
    </submittedName>
</protein>
<dbReference type="InterPro" id="IPR011041">
    <property type="entry name" value="Quinoprot_gluc/sorb_DH_b-prop"/>
</dbReference>
<comment type="caution">
    <text evidence="1">The sequence shown here is derived from an EMBL/GenBank/DDBJ whole genome shotgun (WGS) entry which is preliminary data.</text>
</comment>